<keyword evidence="13" id="KW-0379">Hydroxylation</keyword>
<evidence type="ECO:0000313" key="17">
    <source>
        <dbReference type="Ensembl" id="ENSECAP00000064633.1"/>
    </source>
</evidence>
<dbReference type="GO" id="GO:0098978">
    <property type="term" value="C:glutamatergic synapse"/>
    <property type="evidence" value="ECO:0007669"/>
    <property type="project" value="Ensembl"/>
</dbReference>
<dbReference type="GO" id="GO:0098888">
    <property type="term" value="C:extrinsic component of presynaptic membrane"/>
    <property type="evidence" value="ECO:0007669"/>
    <property type="project" value="Ensembl"/>
</dbReference>
<evidence type="ECO:0000256" key="12">
    <source>
        <dbReference type="ARBA" id="ARBA00023180"/>
    </source>
</evidence>
<dbReference type="PROSITE" id="PS50871">
    <property type="entry name" value="C1Q"/>
    <property type="match status" value="1"/>
</dbReference>
<dbReference type="GO" id="GO:0150064">
    <property type="term" value="P:vertebrate eye-specific patterning"/>
    <property type="evidence" value="ECO:0007669"/>
    <property type="project" value="Ensembl"/>
</dbReference>
<reference evidence="17" key="3">
    <citation type="submission" date="2025-09" db="UniProtKB">
        <authorList>
            <consortium name="Ensembl"/>
        </authorList>
    </citation>
    <scope>IDENTIFICATION</scope>
    <source>
        <strain evidence="17">Thoroughbred</strain>
    </source>
</reference>
<dbReference type="AlphaFoldDB" id="A0A9L0RPF6"/>
<dbReference type="PRINTS" id="PR00007">
    <property type="entry name" value="COMPLEMNTC1Q"/>
</dbReference>
<keyword evidence="6" id="KW-0732">Signal</keyword>
<dbReference type="GO" id="GO:0001774">
    <property type="term" value="P:microglial cell activation"/>
    <property type="evidence" value="ECO:0007669"/>
    <property type="project" value="Ensembl"/>
</dbReference>
<name>A0A9L0RPF6_HORSE</name>
<dbReference type="GO" id="GO:0009986">
    <property type="term" value="C:cell surface"/>
    <property type="evidence" value="ECO:0007669"/>
    <property type="project" value="UniProtKB-SubCell"/>
</dbReference>
<evidence type="ECO:0000259" key="16">
    <source>
        <dbReference type="PROSITE" id="PS50871"/>
    </source>
</evidence>
<keyword evidence="5" id="KW-0399">Innate immunity</keyword>
<evidence type="ECO:0000256" key="3">
    <source>
        <dbReference type="ARBA" id="ARBA00013456"/>
    </source>
</evidence>
<dbReference type="Ensembl" id="ENSECAT00000089548.1">
    <property type="protein sequence ID" value="ENSECAP00000064633.1"/>
    <property type="gene ID" value="ENSECAG00000048305.1"/>
</dbReference>
<evidence type="ECO:0000256" key="5">
    <source>
        <dbReference type="ARBA" id="ARBA00022588"/>
    </source>
</evidence>
<dbReference type="GO" id="GO:0106139">
    <property type="term" value="C:symbiont cell surface"/>
    <property type="evidence" value="ECO:0007669"/>
    <property type="project" value="Ensembl"/>
</dbReference>
<dbReference type="GeneTree" id="ENSGT00940000162143"/>
<dbReference type="PANTHER" id="PTHR15427:SF26">
    <property type="entry name" value="COMPLEMENT C1Q SUBCOMPONENT SUBUNIT A"/>
    <property type="match status" value="1"/>
</dbReference>
<evidence type="ECO:0000256" key="14">
    <source>
        <dbReference type="ARBA" id="ARBA00093497"/>
    </source>
</evidence>
<dbReference type="Gene3D" id="2.60.120.40">
    <property type="match status" value="1"/>
</dbReference>
<keyword evidence="12" id="KW-0325">Glycoprotein</keyword>
<keyword evidence="8" id="KW-0391">Immunity</keyword>
<organism evidence="17 18">
    <name type="scientific">Equus caballus</name>
    <name type="common">Horse</name>
    <dbReference type="NCBI Taxonomy" id="9796"/>
    <lineage>
        <taxon>Eukaryota</taxon>
        <taxon>Metazoa</taxon>
        <taxon>Chordata</taxon>
        <taxon>Craniata</taxon>
        <taxon>Vertebrata</taxon>
        <taxon>Euteleostomi</taxon>
        <taxon>Mammalia</taxon>
        <taxon>Eutheria</taxon>
        <taxon>Laurasiatheria</taxon>
        <taxon>Perissodactyla</taxon>
        <taxon>Equidae</taxon>
        <taxon>Equus</taxon>
    </lineage>
</organism>
<dbReference type="GO" id="GO:0048143">
    <property type="term" value="P:astrocyte activation"/>
    <property type="evidence" value="ECO:0007669"/>
    <property type="project" value="Ensembl"/>
</dbReference>
<evidence type="ECO:0000256" key="10">
    <source>
        <dbReference type="ARBA" id="ARBA00023119"/>
    </source>
</evidence>
<proteinExistence type="predicted"/>
<dbReference type="InterPro" id="IPR001073">
    <property type="entry name" value="C1q_dom"/>
</dbReference>
<dbReference type="GO" id="GO:0045087">
    <property type="term" value="P:innate immune response"/>
    <property type="evidence" value="ECO:0007669"/>
    <property type="project" value="UniProtKB-KW"/>
</dbReference>
<dbReference type="Pfam" id="PF01391">
    <property type="entry name" value="Collagen"/>
    <property type="match status" value="1"/>
</dbReference>
<dbReference type="InterPro" id="IPR008160">
    <property type="entry name" value="Collagen"/>
</dbReference>
<evidence type="ECO:0000256" key="1">
    <source>
        <dbReference type="ARBA" id="ARBA00004241"/>
    </source>
</evidence>
<protein>
    <recommendedName>
        <fullName evidence="3">Complement C1q subcomponent subunit A</fullName>
    </recommendedName>
</protein>
<evidence type="ECO:0000256" key="8">
    <source>
        <dbReference type="ARBA" id="ARBA00022859"/>
    </source>
</evidence>
<keyword evidence="7" id="KW-0677">Repeat</keyword>
<dbReference type="GO" id="GO:0098890">
    <property type="term" value="C:extrinsic component of postsynaptic membrane"/>
    <property type="evidence" value="ECO:0007669"/>
    <property type="project" value="Ensembl"/>
</dbReference>
<evidence type="ECO:0000256" key="4">
    <source>
        <dbReference type="ARBA" id="ARBA00022525"/>
    </source>
</evidence>
<dbReference type="GO" id="GO:0001791">
    <property type="term" value="F:IgM binding"/>
    <property type="evidence" value="ECO:0007669"/>
    <property type="project" value="Ensembl"/>
</dbReference>
<evidence type="ECO:0000313" key="18">
    <source>
        <dbReference type="Proteomes" id="UP000002281"/>
    </source>
</evidence>
<dbReference type="GO" id="GO:0006958">
    <property type="term" value="P:complement activation, classical pathway"/>
    <property type="evidence" value="ECO:0007669"/>
    <property type="project" value="UniProtKB-KW"/>
</dbReference>
<dbReference type="InterPro" id="IPR008983">
    <property type="entry name" value="Tumour_necrosis_fac-like_dom"/>
</dbReference>
<dbReference type="GO" id="GO:0001786">
    <property type="term" value="F:phosphatidylserine binding"/>
    <property type="evidence" value="ECO:0007669"/>
    <property type="project" value="Ensembl"/>
</dbReference>
<evidence type="ECO:0000256" key="9">
    <source>
        <dbReference type="ARBA" id="ARBA00022875"/>
    </source>
</evidence>
<keyword evidence="18" id="KW-1185">Reference proteome</keyword>
<dbReference type="SMART" id="SM00110">
    <property type="entry name" value="C1Q"/>
    <property type="match status" value="1"/>
</dbReference>
<dbReference type="PANTHER" id="PTHR15427">
    <property type="entry name" value="EMILIN ELASTIN MICROFIBRIL INTERFACE-LOCATED PROTEIN ELASTIN MICROFIBRIL INTERFACER"/>
    <property type="match status" value="1"/>
</dbReference>
<keyword evidence="11" id="KW-1015">Disulfide bond</keyword>
<evidence type="ECO:0000256" key="6">
    <source>
        <dbReference type="ARBA" id="ARBA00022729"/>
    </source>
</evidence>
<evidence type="ECO:0000256" key="7">
    <source>
        <dbReference type="ARBA" id="ARBA00022737"/>
    </source>
</evidence>
<feature type="domain" description="C1q" evidence="16">
    <location>
        <begin position="185"/>
        <end position="318"/>
    </location>
</feature>
<keyword evidence="4" id="KW-0964">Secreted</keyword>
<dbReference type="GO" id="GO:0016322">
    <property type="term" value="P:neuron remodeling"/>
    <property type="evidence" value="ECO:0007669"/>
    <property type="project" value="Ensembl"/>
</dbReference>
<reference evidence="17" key="2">
    <citation type="submission" date="2025-08" db="UniProtKB">
        <authorList>
            <consortium name="Ensembl"/>
        </authorList>
    </citation>
    <scope>IDENTIFICATION</scope>
    <source>
        <strain evidence="17">Thoroughbred</strain>
    </source>
</reference>
<dbReference type="GO" id="GO:0150062">
    <property type="term" value="P:complement-mediated synapse pruning"/>
    <property type="evidence" value="ECO:0007669"/>
    <property type="project" value="Ensembl"/>
</dbReference>
<sequence length="318" mass="34007">MASVWVAVCVSRSAQWTSEFSYRVAWVWGERLCLCVSECVTLCVRSVARVPLCELVVLCVGGPWSWVQGGRRSGIMEAPWGWLMVGVLAVSLASTGTQDVCRALNGKDGAPGIPGRPGRPGPKGERGEPGAPGIQTGIRGLKGDQGEPGVPGSPGNMGYPGPSGPPGVPGAPGLKGIKGNPGNLKDQPRPAFSAVRRNAPLDSNMVIFDEVITNQEGSYDSRTSHFVCSVPGYYYFTFQVVSKWDVCLSIVSLRRDQVRHSLGFCDTNSRGIFQVVSGGTVLQLDRGDKVRIEKERGRIYQGSEADSVFSGFLIFPST</sequence>
<dbReference type="GO" id="GO:0005581">
    <property type="term" value="C:collagen trimer"/>
    <property type="evidence" value="ECO:0007669"/>
    <property type="project" value="UniProtKB-KW"/>
</dbReference>
<dbReference type="SUPFAM" id="SSF49842">
    <property type="entry name" value="TNF-like"/>
    <property type="match status" value="1"/>
</dbReference>
<evidence type="ECO:0000256" key="13">
    <source>
        <dbReference type="ARBA" id="ARBA00023278"/>
    </source>
</evidence>
<comment type="subunit">
    <text evidence="14">Core component of the complement C1 complex, a calcium-dependent complex composed of 1 molecule of the C1Q subcomplex, 2 molecules of C1R and 2 molecules of C1S. The C1Q subcomplex is composed 18 subunits: 3 chains of C1QA, C1QB, and C1QC trimerize to form 6 collagen-like triple helices connected to six globular ligand-recognition modules (C1q domain). Interacts with CR1 (via Sushi 24 and Sushi 25 domains). Interacts (via C-terminus) with CD33; this interaction activates CD33 inhibitory motifs.</text>
</comment>
<evidence type="ECO:0000256" key="15">
    <source>
        <dbReference type="SAM" id="MobiDB-lite"/>
    </source>
</evidence>
<keyword evidence="10" id="KW-0176">Collagen</keyword>
<feature type="region of interest" description="Disordered" evidence="15">
    <location>
        <begin position="105"/>
        <end position="165"/>
    </location>
</feature>
<dbReference type="GO" id="GO:0005602">
    <property type="term" value="C:complement component C1 complex"/>
    <property type="evidence" value="ECO:0007669"/>
    <property type="project" value="Ensembl"/>
</dbReference>
<dbReference type="GO" id="GO:0019864">
    <property type="term" value="F:IgG binding"/>
    <property type="evidence" value="ECO:0007669"/>
    <property type="project" value="Ensembl"/>
</dbReference>
<dbReference type="GO" id="GO:0062167">
    <property type="term" value="C:complement component C1q complex"/>
    <property type="evidence" value="ECO:0007669"/>
    <property type="project" value="Ensembl"/>
</dbReference>
<comment type="subcellular location">
    <subcellularLocation>
        <location evidence="1">Cell surface</location>
    </subcellularLocation>
    <subcellularLocation>
        <location evidence="2">Secreted</location>
    </subcellularLocation>
</comment>
<accession>A0A9L0RPF6</accession>
<evidence type="ECO:0000256" key="11">
    <source>
        <dbReference type="ARBA" id="ARBA00023157"/>
    </source>
</evidence>
<gene>
    <name evidence="17" type="primary">C1QA</name>
</gene>
<evidence type="ECO:0000256" key="2">
    <source>
        <dbReference type="ARBA" id="ARBA00004613"/>
    </source>
</evidence>
<dbReference type="Pfam" id="PF00386">
    <property type="entry name" value="C1q"/>
    <property type="match status" value="1"/>
</dbReference>
<reference evidence="17 18" key="1">
    <citation type="journal article" date="2009" name="Science">
        <title>Genome sequence, comparative analysis, and population genetics of the domestic horse.</title>
        <authorList>
            <consortium name="Broad Institute Genome Sequencing Platform"/>
            <consortium name="Broad Institute Whole Genome Assembly Team"/>
            <person name="Wade C.M."/>
            <person name="Giulotto E."/>
            <person name="Sigurdsson S."/>
            <person name="Zoli M."/>
            <person name="Gnerre S."/>
            <person name="Imsland F."/>
            <person name="Lear T.L."/>
            <person name="Adelson D.L."/>
            <person name="Bailey E."/>
            <person name="Bellone R.R."/>
            <person name="Bloecker H."/>
            <person name="Distl O."/>
            <person name="Edgar R.C."/>
            <person name="Garber M."/>
            <person name="Leeb T."/>
            <person name="Mauceli E."/>
            <person name="MacLeod J.N."/>
            <person name="Penedo M.C.T."/>
            <person name="Raison J.M."/>
            <person name="Sharpe T."/>
            <person name="Vogel J."/>
            <person name="Andersson L."/>
            <person name="Antczak D.F."/>
            <person name="Biagi T."/>
            <person name="Binns M.M."/>
            <person name="Chowdhary B.P."/>
            <person name="Coleman S.J."/>
            <person name="Della Valle G."/>
            <person name="Fryc S."/>
            <person name="Guerin G."/>
            <person name="Hasegawa T."/>
            <person name="Hill E.W."/>
            <person name="Jurka J."/>
            <person name="Kiialainen A."/>
            <person name="Lindgren G."/>
            <person name="Liu J."/>
            <person name="Magnani E."/>
            <person name="Mickelson J.R."/>
            <person name="Murray J."/>
            <person name="Nergadze S.G."/>
            <person name="Onofrio R."/>
            <person name="Pedroni S."/>
            <person name="Piras M.F."/>
            <person name="Raudsepp T."/>
            <person name="Rocchi M."/>
            <person name="Roeed K.H."/>
            <person name="Ryder O.A."/>
            <person name="Searle S."/>
            <person name="Skow L."/>
            <person name="Swinburne J.E."/>
            <person name="Syvaenen A.C."/>
            <person name="Tozaki T."/>
            <person name="Valberg S.J."/>
            <person name="Vaudin M."/>
            <person name="White J.R."/>
            <person name="Zody M.C."/>
            <person name="Lander E.S."/>
            <person name="Lindblad-Toh K."/>
        </authorList>
    </citation>
    <scope>NUCLEOTIDE SEQUENCE [LARGE SCALE GENOMIC DNA]</scope>
    <source>
        <strain evidence="17 18">Thoroughbred</strain>
    </source>
</reference>
<dbReference type="Proteomes" id="UP000002281">
    <property type="component" value="Chromosome 2"/>
</dbReference>
<keyword evidence="9" id="KW-0180">Complement pathway</keyword>
<dbReference type="InterPro" id="IPR050392">
    <property type="entry name" value="Collagen/C1q_domain"/>
</dbReference>